<keyword evidence="6" id="KW-1185">Reference proteome</keyword>
<feature type="compositionally biased region" description="Basic and acidic residues" evidence="3">
    <location>
        <begin position="555"/>
        <end position="592"/>
    </location>
</feature>
<evidence type="ECO:0000256" key="1">
    <source>
        <dbReference type="ARBA" id="ARBA00022664"/>
    </source>
</evidence>
<feature type="compositionally biased region" description="Basic and acidic residues" evidence="3">
    <location>
        <begin position="465"/>
        <end position="474"/>
    </location>
</feature>
<feature type="compositionally biased region" description="Polar residues" evidence="3">
    <location>
        <begin position="508"/>
        <end position="523"/>
    </location>
</feature>
<evidence type="ECO:0000256" key="2">
    <source>
        <dbReference type="ARBA" id="ARBA00023187"/>
    </source>
</evidence>
<evidence type="ECO:0000259" key="4">
    <source>
        <dbReference type="SMART" id="SM01141"/>
    </source>
</evidence>
<feature type="compositionally biased region" description="Low complexity" evidence="3">
    <location>
        <begin position="633"/>
        <end position="645"/>
    </location>
</feature>
<keyword evidence="2" id="KW-0508">mRNA splicing</keyword>
<dbReference type="InterPro" id="IPR019147">
    <property type="entry name" value="SWAP_N_domain"/>
</dbReference>
<organism evidence="5 6">
    <name type="scientific">Oedothorax gibbosus</name>
    <dbReference type="NCBI Taxonomy" id="931172"/>
    <lineage>
        <taxon>Eukaryota</taxon>
        <taxon>Metazoa</taxon>
        <taxon>Ecdysozoa</taxon>
        <taxon>Arthropoda</taxon>
        <taxon>Chelicerata</taxon>
        <taxon>Arachnida</taxon>
        <taxon>Araneae</taxon>
        <taxon>Araneomorphae</taxon>
        <taxon>Entelegynae</taxon>
        <taxon>Araneoidea</taxon>
        <taxon>Linyphiidae</taxon>
        <taxon>Erigoninae</taxon>
        <taxon>Oedothorax</taxon>
    </lineage>
</organism>
<reference evidence="5 6" key="1">
    <citation type="journal article" date="2022" name="Nat. Ecol. Evol.">
        <title>A masculinizing supergene underlies an exaggerated male reproductive morph in a spider.</title>
        <authorList>
            <person name="Hendrickx F."/>
            <person name="De Corte Z."/>
            <person name="Sonet G."/>
            <person name="Van Belleghem S.M."/>
            <person name="Kostlbacher S."/>
            <person name="Vangestel C."/>
        </authorList>
    </citation>
    <scope>NUCLEOTIDE SEQUENCE [LARGE SCALE GENOMIC DNA]</scope>
    <source>
        <strain evidence="5">W744_W776</strain>
    </source>
</reference>
<evidence type="ECO:0000256" key="3">
    <source>
        <dbReference type="SAM" id="MobiDB-lite"/>
    </source>
</evidence>
<feature type="compositionally biased region" description="Polar residues" evidence="3">
    <location>
        <begin position="292"/>
        <end position="304"/>
    </location>
</feature>
<feature type="compositionally biased region" description="Basic residues" evidence="3">
    <location>
        <begin position="442"/>
        <end position="464"/>
    </location>
</feature>
<feature type="compositionally biased region" description="Polar residues" evidence="3">
    <location>
        <begin position="747"/>
        <end position="757"/>
    </location>
</feature>
<feature type="compositionally biased region" description="Basic residues" evidence="3">
    <location>
        <begin position="261"/>
        <end position="271"/>
    </location>
</feature>
<evidence type="ECO:0000313" key="5">
    <source>
        <dbReference type="EMBL" id="KAG8194593.1"/>
    </source>
</evidence>
<dbReference type="Pfam" id="PF09750">
    <property type="entry name" value="DRY_EERY"/>
    <property type="match status" value="1"/>
</dbReference>
<feature type="compositionally biased region" description="Basic residues" evidence="3">
    <location>
        <begin position="418"/>
        <end position="434"/>
    </location>
</feature>
<keyword evidence="1" id="KW-0507">mRNA processing</keyword>
<sequence>MWHEARKQEKKIRGMMVDYKRRAERRRDYYEKIKQDPAQFLQVHGRPAKIHLDPAVAIAADSPATMMPWQGHSDNLIDRFDVRAHLDIIPEYNSNKNEEGVAGEDRQAAYERYRTLVQNDFLGVGEDKFLHQIFIEERFGIFKPLIDDDKKKNADKKAAIGYVYEDSTESPPRPSSAPKDEDDEEELEEEKEEDLSDIDLDVTVDVNMLTPAQCTEMNVQSIKYGMVDEDFITYLLQDKDEAEQLKLAREIEEEKAMYSGRKSRRERRALREKKLAGRRITSPPSYAARESPTYTPMNRASISKSRSRSPPEAGKIMFITSFGGEGSDGEHLGKPDPAAVNAKSGKGSKSKDGSSVIGPHLPSKNGAEDKPSSRFSRNSSHSDSSKSSHRPKQRSDNSSRHRRSRRSSERSMSPVKSSSHKTKRSRRSYSRSRSRSYSNSKSRSRSRSCLKSRRTPSRSRSKSKSKTDADKSESPKLPPPPVKSYYRHSLSRSNSDLSEDSDEEKSNANSPQTSKAPSSSRLQPITGKAASAPKTKLTPQERLKRKMQLALKKQYKADKQAQIEKTEKQLQEQQDRAEELREMAIKLRQRERERRHKMRGYDYDSDSDTTWTKTPDRSENSGRSLRRKDHASSRSGSSSSSRSNSPTAVATSSSSRRRSRSKSPVRSSRRSPVEERRRSPYRSGRRSSPSRNSPKRSPQRSYRRSPVRSSRNRSSPPRRYSPARSPQRRYSPSRRRSPPRNDVRRYSSGSRNYRHGNSSPRRSRSPAKSYESESRFYLLLIQKRRERSLMGLNARSPGRSQLDYSLVQLWDAGHNGIRLGKIFAESSAGIFKRLSQLVLANYFRITFPTFLMNHIHIKRPHAVIKNIDILRGGSRGEARNSNPKVSQENTERSGNCAKSFPPSLPRIDL</sequence>
<dbReference type="AlphaFoldDB" id="A0AAV6VF10"/>
<dbReference type="PANTHER" id="PTHR13161">
    <property type="entry name" value="SPLICING FACTOR SUPPRESSOR OF WHITE APRICOT"/>
    <property type="match status" value="1"/>
</dbReference>
<dbReference type="PANTHER" id="PTHR13161:SF4">
    <property type="entry name" value="CLK4-ASSOCIATING SERINE_ARGININE RICH PROTEIN"/>
    <property type="match status" value="1"/>
</dbReference>
<feature type="domain" description="Suppressor of white apricot N-terminal" evidence="4">
    <location>
        <begin position="39"/>
        <end position="168"/>
    </location>
</feature>
<feature type="compositionally biased region" description="Basic residues" evidence="3">
    <location>
        <begin position="693"/>
        <end position="706"/>
    </location>
</feature>
<feature type="compositionally biased region" description="Acidic residues" evidence="3">
    <location>
        <begin position="180"/>
        <end position="196"/>
    </location>
</feature>
<dbReference type="InterPro" id="IPR040397">
    <property type="entry name" value="SWAP"/>
</dbReference>
<feature type="region of interest" description="Disordered" evidence="3">
    <location>
        <begin position="258"/>
        <end position="769"/>
    </location>
</feature>
<accession>A0AAV6VF10</accession>
<dbReference type="Proteomes" id="UP000827092">
    <property type="component" value="Unassembled WGS sequence"/>
</dbReference>
<feature type="compositionally biased region" description="Polar residues" evidence="3">
    <location>
        <begin position="879"/>
        <end position="888"/>
    </location>
</feature>
<proteinExistence type="predicted"/>
<dbReference type="SMART" id="SM01141">
    <property type="entry name" value="DRY_EERY"/>
    <property type="match status" value="1"/>
</dbReference>
<evidence type="ECO:0000313" key="6">
    <source>
        <dbReference type="Proteomes" id="UP000827092"/>
    </source>
</evidence>
<gene>
    <name evidence="5" type="ORF">JTE90_013328</name>
</gene>
<name>A0AAV6VF10_9ARAC</name>
<dbReference type="GO" id="GO:0008380">
    <property type="term" value="P:RNA splicing"/>
    <property type="evidence" value="ECO:0007669"/>
    <property type="project" value="UniProtKB-KW"/>
</dbReference>
<protein>
    <recommendedName>
        <fullName evidence="4">Suppressor of white apricot N-terminal domain-containing protein</fullName>
    </recommendedName>
</protein>
<comment type="caution">
    <text evidence="5">The sequence shown here is derived from an EMBL/GenBank/DDBJ whole genome shotgun (WGS) entry which is preliminary data.</text>
</comment>
<feature type="region of interest" description="Disordered" evidence="3">
    <location>
        <begin position="162"/>
        <end position="196"/>
    </location>
</feature>
<feature type="region of interest" description="Disordered" evidence="3">
    <location>
        <begin position="875"/>
        <end position="909"/>
    </location>
</feature>
<feature type="compositionally biased region" description="Low complexity" evidence="3">
    <location>
        <begin position="373"/>
        <end position="382"/>
    </location>
</feature>
<dbReference type="EMBL" id="JAFNEN010000102">
    <property type="protein sequence ID" value="KAG8194593.1"/>
    <property type="molecule type" value="Genomic_DNA"/>
</dbReference>
<dbReference type="GO" id="GO:0006397">
    <property type="term" value="P:mRNA processing"/>
    <property type="evidence" value="ECO:0007669"/>
    <property type="project" value="UniProtKB-KW"/>
</dbReference>
<feature type="compositionally biased region" description="Basic residues" evidence="3">
    <location>
        <begin position="655"/>
        <end position="669"/>
    </location>
</feature>
<feature type="compositionally biased region" description="Low complexity" evidence="3">
    <location>
        <begin position="707"/>
        <end position="730"/>
    </location>
</feature>